<reference evidence="12" key="1">
    <citation type="journal article" date="2022" name="Arch. Microbiol.">
        <title>Microbulbifer okhotskensis sp. nov., isolated from a deep bottom sediment of the Okhotsk Sea.</title>
        <authorList>
            <person name="Romanenko L."/>
            <person name="Kurilenko V."/>
            <person name="Otstavnykh N."/>
            <person name="Velansky P."/>
            <person name="Isaeva M."/>
            <person name="Mikhailov V."/>
        </authorList>
    </citation>
    <scope>NUCLEOTIDE SEQUENCE</scope>
    <source>
        <strain evidence="12">OS29</strain>
    </source>
</reference>
<keyword evidence="6 12" id="KW-0378">Hydrolase</keyword>
<dbReference type="GO" id="GO:0036424">
    <property type="term" value="F:L-phosphoserine phosphatase activity"/>
    <property type="evidence" value="ECO:0007669"/>
    <property type="project" value="TreeGrafter"/>
</dbReference>
<dbReference type="SUPFAM" id="SSF56784">
    <property type="entry name" value="HAD-like"/>
    <property type="match status" value="1"/>
</dbReference>
<dbReference type="EMBL" id="JALBWM010000037">
    <property type="protein sequence ID" value="MCO1334763.1"/>
    <property type="molecule type" value="Genomic_DNA"/>
</dbReference>
<evidence type="ECO:0000256" key="9">
    <source>
        <dbReference type="ARBA" id="ARBA00048138"/>
    </source>
</evidence>
<keyword evidence="7" id="KW-0460">Magnesium</keyword>
<comment type="catalytic activity">
    <reaction evidence="10">
        <text>O-phospho-D-serine + H2O = D-serine + phosphate</text>
        <dbReference type="Rhea" id="RHEA:24873"/>
        <dbReference type="ChEBI" id="CHEBI:15377"/>
        <dbReference type="ChEBI" id="CHEBI:35247"/>
        <dbReference type="ChEBI" id="CHEBI:43474"/>
        <dbReference type="ChEBI" id="CHEBI:58680"/>
        <dbReference type="EC" id="3.1.3.3"/>
    </reaction>
</comment>
<dbReference type="InterPro" id="IPR050582">
    <property type="entry name" value="HAD-like_SerB"/>
</dbReference>
<sequence>MGFISGRYAPYLLMFLGLATSWVTDAASPLPSWRDDGAKARIVEFVKQVTREGSDSFVPPGERIAVFDNDGTLWSEKPMYFQMLYTADQVKRLFPEHPEWKTQQPFASILNGNLLSLLAQGSPGLEKMLTATHAGMSTDEFQRSVAHWIASAKNPVTGMFYRKMVFQPMLELLVYLRANGFKTYIVSGGGVDFLRVFSSSLYGIPPEQVIGSRLKARYKSRDGHPAIVKTDELAFLTDKQGKPLAINEFIGRRPVFAAGNSDGDLQMLEWTTSAAGPRFGMLIHHTDASREWAYDKKSDVGRLDKALKAAKPNGWLVVDMANDWRQVYPPEKSRGLTQGLVFPQPPAYQD</sequence>
<evidence type="ECO:0000313" key="13">
    <source>
        <dbReference type="Proteomes" id="UP001139028"/>
    </source>
</evidence>
<evidence type="ECO:0000256" key="2">
    <source>
        <dbReference type="ARBA" id="ARBA00005135"/>
    </source>
</evidence>
<feature type="signal peptide" evidence="11">
    <location>
        <begin position="1"/>
        <end position="26"/>
    </location>
</feature>
<name>A0A9X2ES58_9GAMM</name>
<comment type="catalytic activity">
    <reaction evidence="9">
        <text>O-phospho-L-serine + H2O = L-serine + phosphate</text>
        <dbReference type="Rhea" id="RHEA:21208"/>
        <dbReference type="ChEBI" id="CHEBI:15377"/>
        <dbReference type="ChEBI" id="CHEBI:33384"/>
        <dbReference type="ChEBI" id="CHEBI:43474"/>
        <dbReference type="ChEBI" id="CHEBI:57524"/>
        <dbReference type="EC" id="3.1.3.3"/>
    </reaction>
</comment>
<comment type="cofactor">
    <cofactor evidence="1">
        <name>Mg(2+)</name>
        <dbReference type="ChEBI" id="CHEBI:18420"/>
    </cofactor>
</comment>
<keyword evidence="5" id="KW-0479">Metal-binding</keyword>
<dbReference type="RefSeq" id="WP_252466390.1">
    <property type="nucleotide sequence ID" value="NZ_JALBWM010000037.1"/>
</dbReference>
<dbReference type="InterPro" id="IPR023214">
    <property type="entry name" value="HAD_sf"/>
</dbReference>
<comment type="pathway">
    <text evidence="2">Amino-acid biosynthesis; L-serine biosynthesis; L-serine from 3-phospho-D-glycerate: step 3/3.</text>
</comment>
<accession>A0A9X2ES58</accession>
<evidence type="ECO:0000256" key="1">
    <source>
        <dbReference type="ARBA" id="ARBA00001946"/>
    </source>
</evidence>
<evidence type="ECO:0000256" key="7">
    <source>
        <dbReference type="ARBA" id="ARBA00022842"/>
    </source>
</evidence>
<keyword evidence="13" id="KW-1185">Reference proteome</keyword>
<dbReference type="GO" id="GO:0000287">
    <property type="term" value="F:magnesium ion binding"/>
    <property type="evidence" value="ECO:0007669"/>
    <property type="project" value="TreeGrafter"/>
</dbReference>
<evidence type="ECO:0000256" key="6">
    <source>
        <dbReference type="ARBA" id="ARBA00022801"/>
    </source>
</evidence>
<dbReference type="Proteomes" id="UP001139028">
    <property type="component" value="Unassembled WGS sequence"/>
</dbReference>
<proteinExistence type="predicted"/>
<dbReference type="GO" id="GO:0005737">
    <property type="term" value="C:cytoplasm"/>
    <property type="evidence" value="ECO:0007669"/>
    <property type="project" value="TreeGrafter"/>
</dbReference>
<keyword evidence="8" id="KW-0718">Serine biosynthesis</keyword>
<dbReference type="PANTHER" id="PTHR43344">
    <property type="entry name" value="PHOSPHOSERINE PHOSPHATASE"/>
    <property type="match status" value="1"/>
</dbReference>
<dbReference type="Pfam" id="PF12710">
    <property type="entry name" value="HAD"/>
    <property type="match status" value="1"/>
</dbReference>
<organism evidence="12 13">
    <name type="scientific">Microbulbifer okhotskensis</name>
    <dbReference type="NCBI Taxonomy" id="2926617"/>
    <lineage>
        <taxon>Bacteria</taxon>
        <taxon>Pseudomonadati</taxon>
        <taxon>Pseudomonadota</taxon>
        <taxon>Gammaproteobacteria</taxon>
        <taxon>Cellvibrionales</taxon>
        <taxon>Microbulbiferaceae</taxon>
        <taxon>Microbulbifer</taxon>
    </lineage>
</organism>
<comment type="caution">
    <text evidence="12">The sequence shown here is derived from an EMBL/GenBank/DDBJ whole genome shotgun (WGS) entry which is preliminary data.</text>
</comment>
<protein>
    <recommendedName>
        <fullName evidence="3">phosphoserine phosphatase</fullName>
        <ecNumber evidence="3">3.1.3.3</ecNumber>
    </recommendedName>
</protein>
<dbReference type="AlphaFoldDB" id="A0A9X2ES58"/>
<evidence type="ECO:0000313" key="12">
    <source>
        <dbReference type="EMBL" id="MCO1334763.1"/>
    </source>
</evidence>
<evidence type="ECO:0000256" key="11">
    <source>
        <dbReference type="SAM" id="SignalP"/>
    </source>
</evidence>
<dbReference type="PANTHER" id="PTHR43344:SF2">
    <property type="entry name" value="PHOSPHOSERINE PHOSPHATASE"/>
    <property type="match status" value="1"/>
</dbReference>
<evidence type="ECO:0000256" key="10">
    <source>
        <dbReference type="ARBA" id="ARBA00048523"/>
    </source>
</evidence>
<keyword evidence="11" id="KW-0732">Signal</keyword>
<dbReference type="EC" id="3.1.3.3" evidence="3"/>
<dbReference type="Gene3D" id="3.40.50.1000">
    <property type="entry name" value="HAD superfamily/HAD-like"/>
    <property type="match status" value="1"/>
</dbReference>
<keyword evidence="4" id="KW-0028">Amino-acid biosynthesis</keyword>
<evidence type="ECO:0000256" key="4">
    <source>
        <dbReference type="ARBA" id="ARBA00022605"/>
    </source>
</evidence>
<feature type="chain" id="PRO_5040867141" description="phosphoserine phosphatase" evidence="11">
    <location>
        <begin position="27"/>
        <end position="350"/>
    </location>
</feature>
<evidence type="ECO:0000256" key="5">
    <source>
        <dbReference type="ARBA" id="ARBA00022723"/>
    </source>
</evidence>
<gene>
    <name evidence="12" type="ORF">MO867_10470</name>
</gene>
<dbReference type="InterPro" id="IPR036412">
    <property type="entry name" value="HAD-like_sf"/>
</dbReference>
<evidence type="ECO:0000256" key="8">
    <source>
        <dbReference type="ARBA" id="ARBA00023299"/>
    </source>
</evidence>
<dbReference type="GO" id="GO:0006564">
    <property type="term" value="P:L-serine biosynthetic process"/>
    <property type="evidence" value="ECO:0007669"/>
    <property type="project" value="UniProtKB-KW"/>
</dbReference>
<evidence type="ECO:0000256" key="3">
    <source>
        <dbReference type="ARBA" id="ARBA00012640"/>
    </source>
</evidence>